<reference evidence="6 7" key="1">
    <citation type="journal article" date="2016" name="Nat. Commun.">
        <title>Thousands of microbial genomes shed light on interconnected biogeochemical processes in an aquifer system.</title>
        <authorList>
            <person name="Anantharaman K."/>
            <person name="Brown C.T."/>
            <person name="Hug L.A."/>
            <person name="Sharon I."/>
            <person name="Castelle C.J."/>
            <person name="Probst A.J."/>
            <person name="Thomas B.C."/>
            <person name="Singh A."/>
            <person name="Wilkins M.J."/>
            <person name="Karaoz U."/>
            <person name="Brodie E.L."/>
            <person name="Williams K.H."/>
            <person name="Hubbard S.S."/>
            <person name="Banfield J.F."/>
        </authorList>
    </citation>
    <scope>NUCLEOTIDE SEQUENCE [LARGE SCALE GENOMIC DNA]</scope>
</reference>
<evidence type="ECO:0000256" key="2">
    <source>
        <dbReference type="ARBA" id="ARBA00009840"/>
    </source>
</evidence>
<evidence type="ECO:0000313" key="6">
    <source>
        <dbReference type="EMBL" id="OGG42127.1"/>
    </source>
</evidence>
<keyword evidence="3" id="KW-0175">Coiled coil</keyword>
<feature type="transmembrane region" description="Helical" evidence="5">
    <location>
        <begin position="6"/>
        <end position="23"/>
    </location>
</feature>
<dbReference type="InterPro" id="IPR003798">
    <property type="entry name" value="DNA_recombination_RmuC"/>
</dbReference>
<evidence type="ECO:0000256" key="3">
    <source>
        <dbReference type="ARBA" id="ARBA00023054"/>
    </source>
</evidence>
<keyword evidence="5" id="KW-0812">Transmembrane</keyword>
<proteinExistence type="inferred from homology"/>
<accession>A0A1F6C040</accession>
<keyword evidence="4" id="KW-0233">DNA recombination</keyword>
<protein>
    <recommendedName>
        <fullName evidence="8">DNA recombination protein RmuC</fullName>
    </recommendedName>
</protein>
<gene>
    <name evidence="6" type="ORF">A3A21_02860</name>
</gene>
<comment type="similarity">
    <text evidence="2">Belongs to the RmuC family.</text>
</comment>
<dbReference type="Proteomes" id="UP000176996">
    <property type="component" value="Unassembled WGS sequence"/>
</dbReference>
<comment type="function">
    <text evidence="1">Involved in DNA recombination.</text>
</comment>
<dbReference type="GO" id="GO:0006310">
    <property type="term" value="P:DNA recombination"/>
    <property type="evidence" value="ECO:0007669"/>
    <property type="project" value="UniProtKB-KW"/>
</dbReference>
<evidence type="ECO:0008006" key="8">
    <source>
        <dbReference type="Google" id="ProtNLM"/>
    </source>
</evidence>
<evidence type="ECO:0000313" key="7">
    <source>
        <dbReference type="Proteomes" id="UP000176996"/>
    </source>
</evidence>
<name>A0A1F6C040_9BACT</name>
<dbReference type="PANTHER" id="PTHR30563">
    <property type="entry name" value="DNA RECOMBINATION PROTEIN RMUC"/>
    <property type="match status" value="1"/>
</dbReference>
<dbReference type="STRING" id="1798471.A3A21_02860"/>
<comment type="caution">
    <text evidence="6">The sequence shown here is derived from an EMBL/GenBank/DDBJ whole genome shotgun (WGS) entry which is preliminary data.</text>
</comment>
<dbReference type="Pfam" id="PF02646">
    <property type="entry name" value="RmuC"/>
    <property type="match status" value="1"/>
</dbReference>
<dbReference type="AlphaFoldDB" id="A0A1F6C040"/>
<keyword evidence="5" id="KW-1133">Transmembrane helix</keyword>
<evidence type="ECO:0000256" key="5">
    <source>
        <dbReference type="SAM" id="Phobius"/>
    </source>
</evidence>
<keyword evidence="5" id="KW-0472">Membrane</keyword>
<evidence type="ECO:0000256" key="4">
    <source>
        <dbReference type="ARBA" id="ARBA00023172"/>
    </source>
</evidence>
<dbReference type="PANTHER" id="PTHR30563:SF0">
    <property type="entry name" value="DNA RECOMBINATION PROTEIN RMUC"/>
    <property type="match status" value="1"/>
</dbReference>
<dbReference type="EMBL" id="MFKK01000005">
    <property type="protein sequence ID" value="OGG42127.1"/>
    <property type="molecule type" value="Genomic_DNA"/>
</dbReference>
<organism evidence="6 7">
    <name type="scientific">Candidatus Jorgensenbacteria bacterium RIFCSPLOWO2_01_FULL_45_25b</name>
    <dbReference type="NCBI Taxonomy" id="1798471"/>
    <lineage>
        <taxon>Bacteria</taxon>
        <taxon>Candidatus Joergenseniibacteriota</taxon>
    </lineage>
</organism>
<sequence>MTQFIILGGIIGAFILGGVYWIVKRALPKGEKEEDSQSMLLLQKELHDVRRMLDDRLGESSKLSQHQFTESAKIIREVTERLTKLDETNKQVVGFADQIQKLQDILRSPKQRGVVGEFYLETLLGNALTPKDYKMQYEFKDGKKVDAVIFVGEKIIPIDSKFSLENYNRIVEEGDPARRGELEKLFKQDLKNRIDETAKYIRPAEGTTEYAFMFIPAEGIYYDLLVNQVGAIKVNTRDLIDYAIGEKKVYIVSPTTFYVTLQAMWHGMRAYQIQESTKEILKNVASLERHLRGYQDYMKKLGGSLGTTVNAFNFASKEFKKIDKDIVKIGGEGMEFETSLLDKPSMEDEDTL</sequence>
<evidence type="ECO:0000256" key="1">
    <source>
        <dbReference type="ARBA" id="ARBA00003416"/>
    </source>
</evidence>